<gene>
    <name evidence="4" type="ORF">LPB140_05460</name>
</gene>
<name>A0A1L3JEQ2_9SPHN</name>
<evidence type="ECO:0000313" key="4">
    <source>
        <dbReference type="EMBL" id="APG63615.1"/>
    </source>
</evidence>
<keyword evidence="5" id="KW-1185">Reference proteome</keyword>
<proteinExistence type="predicted"/>
<keyword evidence="3" id="KW-0732">Signal</keyword>
<evidence type="ECO:0000313" key="5">
    <source>
        <dbReference type="Proteomes" id="UP000242561"/>
    </source>
</evidence>
<feature type="signal peptide" evidence="3">
    <location>
        <begin position="1"/>
        <end position="22"/>
    </location>
</feature>
<dbReference type="KEGG" id="sphl:LPB140_05460"/>
<reference evidence="4 5" key="1">
    <citation type="submission" date="2016-11" db="EMBL/GenBank/DDBJ databases">
        <title>Sphingorhabdus sp. LPB0140, isolated from marine environment.</title>
        <authorList>
            <person name="Kim E."/>
            <person name="Yi H."/>
        </authorList>
    </citation>
    <scope>NUCLEOTIDE SEQUENCE [LARGE SCALE GENOMIC DNA]</scope>
    <source>
        <strain evidence="4 5">LPB0140</strain>
    </source>
</reference>
<dbReference type="Gene3D" id="1.25.40.10">
    <property type="entry name" value="Tetratricopeptide repeat domain"/>
    <property type="match status" value="1"/>
</dbReference>
<dbReference type="InterPro" id="IPR011990">
    <property type="entry name" value="TPR-like_helical_dom_sf"/>
</dbReference>
<keyword evidence="1" id="KW-0175">Coiled coil</keyword>
<dbReference type="EMBL" id="CP018154">
    <property type="protein sequence ID" value="APG63615.1"/>
    <property type="molecule type" value="Genomic_DNA"/>
</dbReference>
<dbReference type="STRING" id="1913578.LPB140_05460"/>
<sequence>MGAATLMMTSIFPLLAISPLLAQDSNVEGRVTKLEKEMGAVQRKVFPNADSRFFEADIQPEQQQVKKDTSNSAVGDLLVRIDSLETQLATLTGQIERQGNEQRQLDARLDAVEKMLKDAKAAENTLAATPVNNITAAAPSNTNKTPSANTRASDTRRAAVSAIIKPDTGDKFDDDYSYGFRLWEAKFYPEAQSQLETTVKNHPKHPRLSYARNLLGRAMLDDNKPKTSLKIFYDNYKEDPRGARAPDSLLYLGIALTQTEQAKEACEAFAQVETAYPTEASGRLASLLKSSKTKAKCK</sequence>
<dbReference type="Proteomes" id="UP000242561">
    <property type="component" value="Chromosome"/>
</dbReference>
<feature type="region of interest" description="Disordered" evidence="2">
    <location>
        <begin position="132"/>
        <end position="154"/>
    </location>
</feature>
<feature type="coiled-coil region" evidence="1">
    <location>
        <begin position="81"/>
        <end position="122"/>
    </location>
</feature>
<organism evidence="4 5">
    <name type="scientific">Sphingorhabdus lutea</name>
    <dbReference type="NCBI Taxonomy" id="1913578"/>
    <lineage>
        <taxon>Bacteria</taxon>
        <taxon>Pseudomonadati</taxon>
        <taxon>Pseudomonadota</taxon>
        <taxon>Alphaproteobacteria</taxon>
        <taxon>Sphingomonadales</taxon>
        <taxon>Sphingomonadaceae</taxon>
        <taxon>Sphingorhabdus</taxon>
    </lineage>
</organism>
<protein>
    <recommendedName>
        <fullName evidence="6">Tetratricopeptide repeat protein</fullName>
    </recommendedName>
</protein>
<evidence type="ECO:0000256" key="3">
    <source>
        <dbReference type="SAM" id="SignalP"/>
    </source>
</evidence>
<evidence type="ECO:0008006" key="6">
    <source>
        <dbReference type="Google" id="ProtNLM"/>
    </source>
</evidence>
<dbReference type="AlphaFoldDB" id="A0A1L3JEQ2"/>
<dbReference type="SUPFAM" id="SSF48452">
    <property type="entry name" value="TPR-like"/>
    <property type="match status" value="1"/>
</dbReference>
<accession>A0A1L3JEQ2</accession>
<evidence type="ECO:0000256" key="1">
    <source>
        <dbReference type="SAM" id="Coils"/>
    </source>
</evidence>
<feature type="chain" id="PRO_5013086241" description="Tetratricopeptide repeat protein" evidence="3">
    <location>
        <begin position="23"/>
        <end position="298"/>
    </location>
</feature>
<feature type="compositionally biased region" description="Polar residues" evidence="2">
    <location>
        <begin position="132"/>
        <end position="152"/>
    </location>
</feature>
<evidence type="ECO:0000256" key="2">
    <source>
        <dbReference type="SAM" id="MobiDB-lite"/>
    </source>
</evidence>